<proteinExistence type="predicted"/>
<comment type="caution">
    <text evidence="2">The sequence shown here is derived from an EMBL/GenBank/DDBJ whole genome shotgun (WGS) entry which is preliminary data.</text>
</comment>
<accession>A0A250XD61</accession>
<organism evidence="2 3">
    <name type="scientific">Chlamydomonas eustigma</name>
    <dbReference type="NCBI Taxonomy" id="1157962"/>
    <lineage>
        <taxon>Eukaryota</taxon>
        <taxon>Viridiplantae</taxon>
        <taxon>Chlorophyta</taxon>
        <taxon>core chlorophytes</taxon>
        <taxon>Chlorophyceae</taxon>
        <taxon>CS clade</taxon>
        <taxon>Chlamydomonadales</taxon>
        <taxon>Chlamydomonadaceae</taxon>
        <taxon>Chlamydomonas</taxon>
    </lineage>
</organism>
<dbReference type="EMBL" id="BEGY01000059">
    <property type="protein sequence ID" value="GAX80996.1"/>
    <property type="molecule type" value="Genomic_DNA"/>
</dbReference>
<evidence type="ECO:0000313" key="3">
    <source>
        <dbReference type="Proteomes" id="UP000232323"/>
    </source>
</evidence>
<feature type="region of interest" description="Disordered" evidence="1">
    <location>
        <begin position="65"/>
        <end position="85"/>
    </location>
</feature>
<gene>
    <name evidence="2" type="ORF">CEUSTIGMA_g8431.t1</name>
</gene>
<dbReference type="Proteomes" id="UP000232323">
    <property type="component" value="Unassembled WGS sequence"/>
</dbReference>
<dbReference type="AlphaFoldDB" id="A0A250XD61"/>
<evidence type="ECO:0000256" key="1">
    <source>
        <dbReference type="SAM" id="MobiDB-lite"/>
    </source>
</evidence>
<feature type="region of interest" description="Disordered" evidence="1">
    <location>
        <begin position="123"/>
        <end position="152"/>
    </location>
</feature>
<name>A0A250XD61_9CHLO</name>
<protein>
    <submittedName>
        <fullName evidence="2">Uncharacterized protein</fullName>
    </submittedName>
</protein>
<keyword evidence="3" id="KW-1185">Reference proteome</keyword>
<evidence type="ECO:0000313" key="2">
    <source>
        <dbReference type="EMBL" id="GAX80996.1"/>
    </source>
</evidence>
<reference evidence="2 3" key="1">
    <citation type="submission" date="2017-08" db="EMBL/GenBank/DDBJ databases">
        <title>Acidophilic green algal genome provides insights into adaptation to an acidic environment.</title>
        <authorList>
            <person name="Hirooka S."/>
            <person name="Hirose Y."/>
            <person name="Kanesaki Y."/>
            <person name="Higuchi S."/>
            <person name="Fujiwara T."/>
            <person name="Onuma R."/>
            <person name="Era A."/>
            <person name="Ohbayashi R."/>
            <person name="Uzuka A."/>
            <person name="Nozaki H."/>
            <person name="Yoshikawa H."/>
            <person name="Miyagishima S.Y."/>
        </authorList>
    </citation>
    <scope>NUCLEOTIDE SEQUENCE [LARGE SCALE GENOMIC DNA]</scope>
    <source>
        <strain evidence="2 3">NIES-2499</strain>
    </source>
</reference>
<feature type="compositionally biased region" description="Polar residues" evidence="1">
    <location>
        <begin position="129"/>
        <end position="152"/>
    </location>
</feature>
<sequence>MNYVKGLATSYAAQASHHSGLHYVPSFNDLNSNSADDADDDCMFNQILKTNKGAVPEKPSYVHMSRATSMPMPSPLTQQKSNKKDNAWGAFETTDMHKINRHDSHSKASHLYDNVKHTPGAPAIWDMGKNSSENVGSMNASPSLASPWESSA</sequence>